<dbReference type="CDD" id="cd04301">
    <property type="entry name" value="NAT_SF"/>
    <property type="match status" value="1"/>
</dbReference>
<accession>A0A6G5RQH3</accession>
<gene>
    <name evidence="2" type="ORF">CEB94_40045</name>
</gene>
<evidence type="ECO:0000313" key="2">
    <source>
        <dbReference type="EMBL" id="QCD60260.1"/>
    </source>
</evidence>
<dbReference type="Proteomes" id="UP000495940">
    <property type="component" value="Chromosome"/>
</dbReference>
<reference evidence="2 3" key="1">
    <citation type="submission" date="2017-06" db="EMBL/GenBank/DDBJ databases">
        <title>Complete Genome Sequence of Streptomyces hawaiiensis NRRL 15010 and insights into acyldepsipeptides biosynthesis.</title>
        <authorList>
            <person name="Mariita R.M."/>
            <person name="Sello J.K."/>
        </authorList>
    </citation>
    <scope>NUCLEOTIDE SEQUENCE [LARGE SCALE GENOMIC DNA]</scope>
    <source>
        <strain evidence="2 3">ATCC 12236</strain>
    </source>
</reference>
<protein>
    <submittedName>
        <fullName evidence="2">GNAT family N-acetyltransferase</fullName>
    </submittedName>
</protein>
<keyword evidence="3" id="KW-1185">Reference proteome</keyword>
<organism evidence="2 3">
    <name type="scientific">Streptomyces hawaiiensis</name>
    <dbReference type="NCBI Taxonomy" id="67305"/>
    <lineage>
        <taxon>Bacteria</taxon>
        <taxon>Bacillati</taxon>
        <taxon>Actinomycetota</taxon>
        <taxon>Actinomycetes</taxon>
        <taxon>Kitasatosporales</taxon>
        <taxon>Streptomycetaceae</taxon>
        <taxon>Streptomyces</taxon>
    </lineage>
</organism>
<sequence length="325" mass="35340">MIPPAAERKSGSGVAPVSVRPLGESDLDRADEICRMAFGTFLGVPDPFGTVDYVRTRWAADPRAAFAAAVEGELAGSNFATNWGSVGYFGPLTVRPDLWDQGIGRRLMEPVMDCFDAWGNQHLGLFTFSHSAKHLELYRRYGFWPRFLTAIMKKQVADGAAVPGRVLYGELPAAERPDALSLCRALTGAVYEGLSLEREIVAVHAQGLGDTILLHGAGSELDGLAVCHCGAGSEAGTDVCFVKFGAVRPGPEAADRFERLLDACERSAVERGLGELDAGVNLGRPDAYRRMIDRGFRTWLQGVTMHRPNEPGYSHPDAYVIDDWR</sequence>
<evidence type="ECO:0000259" key="1">
    <source>
        <dbReference type="PROSITE" id="PS51186"/>
    </source>
</evidence>
<proteinExistence type="predicted"/>
<dbReference type="InterPro" id="IPR016181">
    <property type="entry name" value="Acyl_CoA_acyltransferase"/>
</dbReference>
<dbReference type="Pfam" id="PF00583">
    <property type="entry name" value="Acetyltransf_1"/>
    <property type="match status" value="1"/>
</dbReference>
<dbReference type="Gene3D" id="3.40.630.30">
    <property type="match status" value="1"/>
</dbReference>
<evidence type="ECO:0000313" key="3">
    <source>
        <dbReference type="Proteomes" id="UP000495940"/>
    </source>
</evidence>
<dbReference type="GO" id="GO:0016747">
    <property type="term" value="F:acyltransferase activity, transferring groups other than amino-acyl groups"/>
    <property type="evidence" value="ECO:0007669"/>
    <property type="project" value="InterPro"/>
</dbReference>
<dbReference type="KEGG" id="shaw:CEB94_40045"/>
<dbReference type="AlphaFoldDB" id="A0A6G5RQH3"/>
<dbReference type="EMBL" id="CP021978">
    <property type="protein sequence ID" value="QCD60260.1"/>
    <property type="molecule type" value="Genomic_DNA"/>
</dbReference>
<dbReference type="PROSITE" id="PS51186">
    <property type="entry name" value="GNAT"/>
    <property type="match status" value="1"/>
</dbReference>
<feature type="domain" description="N-acetyltransferase" evidence="1">
    <location>
        <begin position="17"/>
        <end position="157"/>
    </location>
</feature>
<dbReference type="SUPFAM" id="SSF55729">
    <property type="entry name" value="Acyl-CoA N-acyltransferases (Nat)"/>
    <property type="match status" value="1"/>
</dbReference>
<keyword evidence="2" id="KW-0808">Transferase</keyword>
<dbReference type="InterPro" id="IPR000182">
    <property type="entry name" value="GNAT_dom"/>
</dbReference>
<name>A0A6G5RQH3_9ACTN</name>